<accession>A0A517L2K2</accession>
<proteinExistence type="predicted"/>
<protein>
    <submittedName>
        <fullName evidence="1">Uncharacterized protein</fullName>
    </submittedName>
</protein>
<dbReference type="EMBL" id="CP042188">
    <property type="protein sequence ID" value="QDS69870.1"/>
    <property type="molecule type" value="Genomic_DNA"/>
</dbReference>
<dbReference type="AlphaFoldDB" id="A0A517L2K2"/>
<reference evidence="1 2" key="1">
    <citation type="submission" date="2019-07" db="EMBL/GenBank/DDBJ databases">
        <title>Finished genome of Venturia effusa.</title>
        <authorList>
            <person name="Young C.A."/>
            <person name="Cox M.P."/>
            <person name="Ganley A.R.D."/>
            <person name="David W.J."/>
        </authorList>
    </citation>
    <scope>NUCLEOTIDE SEQUENCE [LARGE SCALE GENOMIC DNA]</scope>
    <source>
        <strain evidence="2">albino</strain>
    </source>
</reference>
<evidence type="ECO:0000313" key="1">
    <source>
        <dbReference type="EMBL" id="QDS69870.1"/>
    </source>
</evidence>
<sequence length="124" mass="14081">MEIILKRDDGAQMSTDIDTTITEDQAEELTPELEALLPELPADATVDDKFGYNLLADYPLDLQRHISSTLILELISEVPAHSRPEGCRAAFWTVYVRVVGDRIWDEFESWVEASYGSFEDVEDE</sequence>
<name>A0A517L2K2_9PEZI</name>
<evidence type="ECO:0000313" key="2">
    <source>
        <dbReference type="Proteomes" id="UP000316270"/>
    </source>
</evidence>
<keyword evidence="2" id="KW-1185">Reference proteome</keyword>
<organism evidence="1 2">
    <name type="scientific">Venturia effusa</name>
    <dbReference type="NCBI Taxonomy" id="50376"/>
    <lineage>
        <taxon>Eukaryota</taxon>
        <taxon>Fungi</taxon>
        <taxon>Dikarya</taxon>
        <taxon>Ascomycota</taxon>
        <taxon>Pezizomycotina</taxon>
        <taxon>Dothideomycetes</taxon>
        <taxon>Pleosporomycetidae</taxon>
        <taxon>Venturiales</taxon>
        <taxon>Venturiaceae</taxon>
        <taxon>Venturia</taxon>
    </lineage>
</organism>
<gene>
    <name evidence="1" type="ORF">FKW77_000493</name>
</gene>
<dbReference type="Proteomes" id="UP000316270">
    <property type="component" value="Chromosome 4"/>
</dbReference>